<feature type="region of interest" description="Disordered" evidence="1">
    <location>
        <begin position="646"/>
        <end position="665"/>
    </location>
</feature>
<name>A0A316U004_9BASI</name>
<evidence type="ECO:0000313" key="4">
    <source>
        <dbReference type="EMBL" id="PWN18198.1"/>
    </source>
</evidence>
<keyword evidence="5" id="KW-1185">Reference proteome</keyword>
<dbReference type="PANTHER" id="PTHR43767">
    <property type="entry name" value="LONG-CHAIN-FATTY-ACID--COA LIGASE"/>
    <property type="match status" value="1"/>
</dbReference>
<dbReference type="Pfam" id="PF13193">
    <property type="entry name" value="AMP-binding_C"/>
    <property type="match status" value="1"/>
</dbReference>
<dbReference type="GeneID" id="37017256"/>
<dbReference type="CDD" id="cd04433">
    <property type="entry name" value="AFD_class_I"/>
    <property type="match status" value="1"/>
</dbReference>
<dbReference type="SUPFAM" id="SSF56801">
    <property type="entry name" value="Acetyl-CoA synthetase-like"/>
    <property type="match status" value="1"/>
</dbReference>
<dbReference type="Gene3D" id="3.40.50.12780">
    <property type="entry name" value="N-terminal domain of ligase-like"/>
    <property type="match status" value="1"/>
</dbReference>
<dbReference type="InterPro" id="IPR020845">
    <property type="entry name" value="AMP-binding_CS"/>
</dbReference>
<protein>
    <submittedName>
        <fullName evidence="4">Acetyl-CoA synthetase-like protein</fullName>
    </submittedName>
</protein>
<dbReference type="EMBL" id="KZ819337">
    <property type="protein sequence ID" value="PWN18198.1"/>
    <property type="molecule type" value="Genomic_DNA"/>
</dbReference>
<dbReference type="STRING" id="1684307.A0A316U004"/>
<dbReference type="AlphaFoldDB" id="A0A316U004"/>
<dbReference type="Proteomes" id="UP000245942">
    <property type="component" value="Unassembled WGS sequence"/>
</dbReference>
<dbReference type="Gene3D" id="3.30.300.30">
    <property type="match status" value="1"/>
</dbReference>
<sequence length="665" mass="72230">MAPSPFYRSTFGPSTALPPSSLASQKEIDRFLTSPDVAGGFFQVEEKTIKGRKMKVWSGMPWPTYRAYWIERSKTFASLPCLTYTNGPQHTYTLTYSQAFDLSALLAHSLCTRFGIKKGDRVGIAMRNTIEHTISWWSVHLCGGVAVSLNAFADEDTLRFCTNDVGCSLVLTDAERVGALASLVGQEGKEGEPGLRDLIVVPYGRGKGRGRLSAKERAEYLSESRRVHDFDEVVKKAKDSVGGKQVPLPSVDLQPEDYATIIFTSGTTGRPKGVLATQRQSLHNLGATLYVVPRCYLRRNRPLPDAEESAQQPQVKTLIGYPLFHAAGLLSTMTTGMAKGEEMISMYSWDVQEAVRLIGERGLTRVGATAHMVRQLATAASDLPTLAAVTHGGASPPSELSAELLAKTQGGLTGTGYGATETNSMATGCYCDDYVNWPDSVGWAPPTITIRIVDPETKKEVKRGQLGEVWIHGAGIAEGYYRRPEATREAFLPDGTYRTGDVGMMNEDGALFIRDRIKDLIIRGGENISCTVVEKGIYAHPAISEAAAVALPDKKWGERIAVLCCVSPSSSSSSSSSSGALPSEEELKATARRILTNRQEWPEFIHVQREPLERNPAGKVDKKMLRARVLEIAKEKGWGDYAAAAAGAATGSTSNVQEGQRESKL</sequence>
<dbReference type="PROSITE" id="PS00455">
    <property type="entry name" value="AMP_BINDING"/>
    <property type="match status" value="1"/>
</dbReference>
<dbReference type="GO" id="GO:0016878">
    <property type="term" value="F:acid-thiol ligase activity"/>
    <property type="evidence" value="ECO:0007669"/>
    <property type="project" value="UniProtKB-ARBA"/>
</dbReference>
<dbReference type="Pfam" id="PF00501">
    <property type="entry name" value="AMP-binding"/>
    <property type="match status" value="1"/>
</dbReference>
<gene>
    <name evidence="4" type="ORF">BCV69DRAFT_78142</name>
</gene>
<dbReference type="InterPro" id="IPR000873">
    <property type="entry name" value="AMP-dep_synth/lig_dom"/>
</dbReference>
<dbReference type="InterPro" id="IPR050237">
    <property type="entry name" value="ATP-dep_AMP-bd_enzyme"/>
</dbReference>
<dbReference type="InterPro" id="IPR025110">
    <property type="entry name" value="AMP-bd_C"/>
</dbReference>
<dbReference type="RefSeq" id="XP_025345358.1">
    <property type="nucleotide sequence ID" value="XM_025495522.1"/>
</dbReference>
<organism evidence="4 5">
    <name type="scientific">Pseudomicrostroma glucosiphilum</name>
    <dbReference type="NCBI Taxonomy" id="1684307"/>
    <lineage>
        <taxon>Eukaryota</taxon>
        <taxon>Fungi</taxon>
        <taxon>Dikarya</taxon>
        <taxon>Basidiomycota</taxon>
        <taxon>Ustilaginomycotina</taxon>
        <taxon>Exobasidiomycetes</taxon>
        <taxon>Microstromatales</taxon>
        <taxon>Microstromatales incertae sedis</taxon>
        <taxon>Pseudomicrostroma</taxon>
    </lineage>
</organism>
<proteinExistence type="predicted"/>
<evidence type="ECO:0000259" key="2">
    <source>
        <dbReference type="Pfam" id="PF00501"/>
    </source>
</evidence>
<evidence type="ECO:0000256" key="1">
    <source>
        <dbReference type="SAM" id="MobiDB-lite"/>
    </source>
</evidence>
<evidence type="ECO:0000259" key="3">
    <source>
        <dbReference type="Pfam" id="PF13193"/>
    </source>
</evidence>
<dbReference type="InterPro" id="IPR042099">
    <property type="entry name" value="ANL_N_sf"/>
</dbReference>
<dbReference type="PANTHER" id="PTHR43767:SF1">
    <property type="entry name" value="NONRIBOSOMAL PEPTIDE SYNTHASE PES1 (EUROFUNG)-RELATED"/>
    <property type="match status" value="1"/>
</dbReference>
<dbReference type="InterPro" id="IPR045851">
    <property type="entry name" value="AMP-bd_C_sf"/>
</dbReference>
<evidence type="ECO:0000313" key="5">
    <source>
        <dbReference type="Proteomes" id="UP000245942"/>
    </source>
</evidence>
<dbReference type="OrthoDB" id="10253115at2759"/>
<reference evidence="4 5" key="1">
    <citation type="journal article" date="2018" name="Mol. Biol. Evol.">
        <title>Broad Genomic Sampling Reveals a Smut Pathogenic Ancestry of the Fungal Clade Ustilaginomycotina.</title>
        <authorList>
            <person name="Kijpornyongpan T."/>
            <person name="Mondo S.J."/>
            <person name="Barry K."/>
            <person name="Sandor L."/>
            <person name="Lee J."/>
            <person name="Lipzen A."/>
            <person name="Pangilinan J."/>
            <person name="LaButti K."/>
            <person name="Hainaut M."/>
            <person name="Henrissat B."/>
            <person name="Grigoriev I.V."/>
            <person name="Spatafora J.W."/>
            <person name="Aime M.C."/>
        </authorList>
    </citation>
    <scope>NUCLEOTIDE SEQUENCE [LARGE SCALE GENOMIC DNA]</scope>
    <source>
        <strain evidence="4 5">MCA 4718</strain>
    </source>
</reference>
<feature type="domain" description="AMP-dependent synthetase/ligase" evidence="2">
    <location>
        <begin position="79"/>
        <end position="481"/>
    </location>
</feature>
<accession>A0A316U004</accession>
<feature type="domain" description="AMP-binding enzyme C-terminal" evidence="3">
    <location>
        <begin position="533"/>
        <end position="618"/>
    </location>
</feature>